<evidence type="ECO:0000313" key="2">
    <source>
        <dbReference type="Proteomes" id="UP000828390"/>
    </source>
</evidence>
<comment type="caution">
    <text evidence="1">The sequence shown here is derived from an EMBL/GenBank/DDBJ whole genome shotgun (WGS) entry which is preliminary data.</text>
</comment>
<name>A0A9D4CPJ7_DREPO</name>
<gene>
    <name evidence="1" type="ORF">DPMN_054256</name>
</gene>
<reference evidence="1" key="2">
    <citation type="submission" date="2020-11" db="EMBL/GenBank/DDBJ databases">
        <authorList>
            <person name="McCartney M.A."/>
            <person name="Auch B."/>
            <person name="Kono T."/>
            <person name="Mallez S."/>
            <person name="Becker A."/>
            <person name="Gohl D.M."/>
            <person name="Silverstein K.A.T."/>
            <person name="Koren S."/>
            <person name="Bechman K.B."/>
            <person name="Herman A."/>
            <person name="Abrahante J.E."/>
            <person name="Garbe J."/>
        </authorList>
    </citation>
    <scope>NUCLEOTIDE SEQUENCE</scope>
    <source>
        <strain evidence="1">Duluth1</strain>
        <tissue evidence="1">Whole animal</tissue>
    </source>
</reference>
<protein>
    <submittedName>
        <fullName evidence="1">Uncharacterized protein</fullName>
    </submittedName>
</protein>
<dbReference type="Proteomes" id="UP000828390">
    <property type="component" value="Unassembled WGS sequence"/>
</dbReference>
<organism evidence="1 2">
    <name type="scientific">Dreissena polymorpha</name>
    <name type="common">Zebra mussel</name>
    <name type="synonym">Mytilus polymorpha</name>
    <dbReference type="NCBI Taxonomy" id="45954"/>
    <lineage>
        <taxon>Eukaryota</taxon>
        <taxon>Metazoa</taxon>
        <taxon>Spiralia</taxon>
        <taxon>Lophotrochozoa</taxon>
        <taxon>Mollusca</taxon>
        <taxon>Bivalvia</taxon>
        <taxon>Autobranchia</taxon>
        <taxon>Heteroconchia</taxon>
        <taxon>Euheterodonta</taxon>
        <taxon>Imparidentia</taxon>
        <taxon>Neoheterodontei</taxon>
        <taxon>Myida</taxon>
        <taxon>Dreissenoidea</taxon>
        <taxon>Dreissenidae</taxon>
        <taxon>Dreissena</taxon>
    </lineage>
</organism>
<dbReference type="EMBL" id="JAIWYP010000012">
    <property type="protein sequence ID" value="KAH3728302.1"/>
    <property type="molecule type" value="Genomic_DNA"/>
</dbReference>
<dbReference type="AlphaFoldDB" id="A0A9D4CPJ7"/>
<evidence type="ECO:0000313" key="1">
    <source>
        <dbReference type="EMBL" id="KAH3728302.1"/>
    </source>
</evidence>
<accession>A0A9D4CPJ7</accession>
<reference evidence="1" key="1">
    <citation type="journal article" date="2019" name="bioRxiv">
        <title>The Genome of the Zebra Mussel, Dreissena polymorpha: A Resource for Invasive Species Research.</title>
        <authorList>
            <person name="McCartney M.A."/>
            <person name="Auch B."/>
            <person name="Kono T."/>
            <person name="Mallez S."/>
            <person name="Zhang Y."/>
            <person name="Obille A."/>
            <person name="Becker A."/>
            <person name="Abrahante J.E."/>
            <person name="Garbe J."/>
            <person name="Badalamenti J.P."/>
            <person name="Herman A."/>
            <person name="Mangelson H."/>
            <person name="Liachko I."/>
            <person name="Sullivan S."/>
            <person name="Sone E.D."/>
            <person name="Koren S."/>
            <person name="Silverstein K.A.T."/>
            <person name="Beckman K.B."/>
            <person name="Gohl D.M."/>
        </authorList>
    </citation>
    <scope>NUCLEOTIDE SEQUENCE</scope>
    <source>
        <strain evidence="1">Duluth1</strain>
        <tissue evidence="1">Whole animal</tissue>
    </source>
</reference>
<sequence length="65" mass="7662">MGICKEFFCDFLPPLFKAPILKDLDLPVIGDEIEQVKMLMNGLRNVYVVDYQCWRNAVDFKHEVR</sequence>
<proteinExistence type="predicted"/>
<keyword evidence="2" id="KW-1185">Reference proteome</keyword>